<evidence type="ECO:0000313" key="1">
    <source>
        <dbReference type="EMBL" id="TWW08874.1"/>
    </source>
</evidence>
<accession>A0A5C6M6R5</accession>
<dbReference type="Proteomes" id="UP000321083">
    <property type="component" value="Unassembled WGS sequence"/>
</dbReference>
<organism evidence="1 2">
    <name type="scientific">Planctomyces bekefii</name>
    <dbReference type="NCBI Taxonomy" id="1653850"/>
    <lineage>
        <taxon>Bacteria</taxon>
        <taxon>Pseudomonadati</taxon>
        <taxon>Planctomycetota</taxon>
        <taxon>Planctomycetia</taxon>
        <taxon>Planctomycetales</taxon>
        <taxon>Planctomycetaceae</taxon>
        <taxon>Planctomyces</taxon>
    </lineage>
</organism>
<comment type="caution">
    <text evidence="1">The sequence shown here is derived from an EMBL/GenBank/DDBJ whole genome shotgun (WGS) entry which is preliminary data.</text>
</comment>
<dbReference type="EMBL" id="SRHE01000471">
    <property type="protein sequence ID" value="TWW08874.1"/>
    <property type="molecule type" value="Genomic_DNA"/>
</dbReference>
<protein>
    <submittedName>
        <fullName evidence="1">Uncharacterized protein</fullName>
    </submittedName>
</protein>
<dbReference type="AlphaFoldDB" id="A0A5C6M6R5"/>
<gene>
    <name evidence="1" type="ORF">E3A20_19950</name>
</gene>
<sequence length="136" mass="14267">MNDKKTIGLTPAGETAMEQLMAQGCFKDMIDAAKFAMAIAIREGDAPLPVEGANTIWNVGSFDSDGQIKQILPVLFAGCDSSYRAAESLIDQGLFRIGQIIAIGPFEPVRLLASVSITVADGGTSTLKFPDGGTNS</sequence>
<reference evidence="1 2" key="2">
    <citation type="submission" date="2019-08" db="EMBL/GenBank/DDBJ databases">
        <authorList>
            <person name="Henke P."/>
        </authorList>
    </citation>
    <scope>NUCLEOTIDE SEQUENCE [LARGE SCALE GENOMIC DNA]</scope>
    <source>
        <strain evidence="1">Phe10_nw2017</strain>
    </source>
</reference>
<name>A0A5C6M6R5_9PLAN</name>
<evidence type="ECO:0000313" key="2">
    <source>
        <dbReference type="Proteomes" id="UP000321083"/>
    </source>
</evidence>
<reference evidence="1 2" key="1">
    <citation type="submission" date="2019-08" db="EMBL/GenBank/DDBJ databases">
        <title>100 year-old enigma solved: identification of Planctomyces bekefii, the type genus and species of the phylum Planctomycetes.</title>
        <authorList>
            <person name="Svetlana D.N."/>
            <person name="Overmann J."/>
        </authorList>
    </citation>
    <scope>NUCLEOTIDE SEQUENCE [LARGE SCALE GENOMIC DNA]</scope>
    <source>
        <strain evidence="1">Phe10_nw2017</strain>
    </source>
</reference>
<proteinExistence type="predicted"/>
<keyword evidence="2" id="KW-1185">Reference proteome</keyword>